<organism evidence="1 2">
    <name type="scientific">Priestia megaterium</name>
    <name type="common">Bacillus megaterium</name>
    <dbReference type="NCBI Taxonomy" id="1404"/>
    <lineage>
        <taxon>Bacteria</taxon>
        <taxon>Bacillati</taxon>
        <taxon>Bacillota</taxon>
        <taxon>Bacilli</taxon>
        <taxon>Bacillales</taxon>
        <taxon>Bacillaceae</taxon>
        <taxon>Priestia</taxon>
    </lineage>
</organism>
<keyword evidence="1" id="KW-0614">Plasmid</keyword>
<name>A0A6M6DJB8_PRIMG</name>
<geneLocation type="plasmid" evidence="2">
    <name>pfdu301g</name>
</geneLocation>
<dbReference type="RefSeq" id="WP_171776449.1">
    <property type="nucleotide sequence ID" value="NZ_CP045269.1"/>
</dbReference>
<reference evidence="1 2" key="1">
    <citation type="submission" date="2019-10" db="EMBL/GenBank/DDBJ databases">
        <title>Complete genome sequences for adaption low water activity.</title>
        <authorList>
            <person name="Zhao L."/>
            <person name="Zhong J."/>
        </authorList>
    </citation>
    <scope>NUCLEOTIDE SEQUENCE [LARGE SCALE GENOMIC DNA]</scope>
    <source>
        <strain evidence="1 2">FDU301</strain>
        <plasmid evidence="2">pfdu301g</plasmid>
    </source>
</reference>
<dbReference type="EMBL" id="CP045269">
    <property type="protein sequence ID" value="QJX74733.1"/>
    <property type="molecule type" value="Genomic_DNA"/>
</dbReference>
<protein>
    <submittedName>
        <fullName evidence="1">Uncharacterized protein</fullName>
    </submittedName>
</protein>
<dbReference type="AlphaFoldDB" id="A0A6M6DJB8"/>
<proteinExistence type="predicted"/>
<gene>
    <name evidence="1" type="ORF">FDZ14_00505</name>
</gene>
<accession>A0A6M6DJB8</accession>
<evidence type="ECO:0000313" key="2">
    <source>
        <dbReference type="Proteomes" id="UP000501076"/>
    </source>
</evidence>
<evidence type="ECO:0000313" key="1">
    <source>
        <dbReference type="EMBL" id="QJX74733.1"/>
    </source>
</evidence>
<dbReference type="Proteomes" id="UP000501076">
    <property type="component" value="Plasmid pFDU301G"/>
</dbReference>
<sequence length="70" mass="7873">MQELKALINTLKSNAAVAAGRGENSILVSIETISNLSDEIESLIQLTEEHSYEQEKYDDYVLENSKKNDQ</sequence>